<dbReference type="FunFam" id="1.10.20.40:FF:000001">
    <property type="entry name" value="Diaphanous related formin 2"/>
    <property type="match status" value="1"/>
</dbReference>
<dbReference type="PROSITE" id="PS51444">
    <property type="entry name" value="FH2"/>
    <property type="match status" value="1"/>
</dbReference>
<dbReference type="SMART" id="SM01140">
    <property type="entry name" value="Drf_GBD"/>
    <property type="match status" value="1"/>
</dbReference>
<comment type="similarity">
    <text evidence="5">Belongs to the formin homology family. Diaphanous subfamily.</text>
</comment>
<keyword evidence="19" id="KW-0539">Nucleus</keyword>
<evidence type="ECO:0000256" key="5">
    <source>
        <dbReference type="ARBA" id="ARBA00008214"/>
    </source>
</evidence>
<dbReference type="InterPro" id="IPR042201">
    <property type="entry name" value="FH2_Formin_sf"/>
</dbReference>
<organism evidence="30 31">
    <name type="scientific">Chinchilla lanigera</name>
    <name type="common">Long-tailed chinchilla</name>
    <name type="synonym">Chinchilla villidera</name>
    <dbReference type="NCBI Taxonomy" id="34839"/>
    <lineage>
        <taxon>Eukaryota</taxon>
        <taxon>Metazoa</taxon>
        <taxon>Chordata</taxon>
        <taxon>Craniata</taxon>
        <taxon>Vertebrata</taxon>
        <taxon>Euteleostomi</taxon>
        <taxon>Mammalia</taxon>
        <taxon>Eutheria</taxon>
        <taxon>Euarchontoglires</taxon>
        <taxon>Glires</taxon>
        <taxon>Rodentia</taxon>
        <taxon>Hystricomorpha</taxon>
        <taxon>Chinchillidae</taxon>
        <taxon>Chinchilla</taxon>
    </lineage>
</organism>
<dbReference type="Ensembl" id="ENSCLAT00000022505.1">
    <property type="protein sequence ID" value="ENSCLAP00000022300.1"/>
    <property type="gene ID" value="ENSCLAG00000015293.1"/>
</dbReference>
<keyword evidence="13" id="KW-0896">Oogenesis</keyword>
<keyword evidence="14" id="KW-0007">Acetylation</keyword>
<dbReference type="GO" id="GO:0005819">
    <property type="term" value="C:spindle"/>
    <property type="evidence" value="ECO:0007669"/>
    <property type="project" value="UniProtKB-SubCell"/>
</dbReference>
<dbReference type="PROSITE" id="PS51231">
    <property type="entry name" value="DAD"/>
    <property type="match status" value="1"/>
</dbReference>
<dbReference type="InterPro" id="IPR010473">
    <property type="entry name" value="GTPase-bd"/>
</dbReference>
<dbReference type="Pfam" id="PF06367">
    <property type="entry name" value="Drf_FH3"/>
    <property type="match status" value="1"/>
</dbReference>
<evidence type="ECO:0000256" key="1">
    <source>
        <dbReference type="ARBA" id="ARBA00004123"/>
    </source>
</evidence>
<evidence type="ECO:0000256" key="18">
    <source>
        <dbReference type="ARBA" id="ARBA00023212"/>
    </source>
</evidence>
<dbReference type="InterPro" id="IPR015425">
    <property type="entry name" value="FH2_Formin"/>
</dbReference>
<keyword evidence="9" id="KW-0597">Phosphoprotein</keyword>
<dbReference type="GO" id="GO:0003779">
    <property type="term" value="F:actin binding"/>
    <property type="evidence" value="ECO:0007669"/>
    <property type="project" value="UniProtKB-KW"/>
</dbReference>
<evidence type="ECO:0000256" key="20">
    <source>
        <dbReference type="ARBA" id="ARBA00023273"/>
    </source>
</evidence>
<evidence type="ECO:0000256" key="7">
    <source>
        <dbReference type="ARBA" id="ARBA00022475"/>
    </source>
</evidence>
<dbReference type="GO" id="GO:0007605">
    <property type="term" value="P:sensory perception of sound"/>
    <property type="evidence" value="ECO:0007669"/>
    <property type="project" value="UniProtKB-KW"/>
</dbReference>
<dbReference type="PROSITE" id="PS51232">
    <property type="entry name" value="GBD_FH3"/>
    <property type="match status" value="1"/>
</dbReference>
<proteinExistence type="inferred from homology"/>
<evidence type="ECO:0000259" key="28">
    <source>
        <dbReference type="PROSITE" id="PS51232"/>
    </source>
</evidence>
<feature type="compositionally biased region" description="Basic and acidic residues" evidence="26">
    <location>
        <begin position="1"/>
        <end position="21"/>
    </location>
</feature>
<evidence type="ECO:0000256" key="8">
    <source>
        <dbReference type="ARBA" id="ARBA00022490"/>
    </source>
</evidence>
<dbReference type="SUPFAM" id="SSF48371">
    <property type="entry name" value="ARM repeat"/>
    <property type="match status" value="1"/>
</dbReference>
<dbReference type="SMART" id="SM00498">
    <property type="entry name" value="FH2"/>
    <property type="match status" value="1"/>
</dbReference>
<dbReference type="InterPro" id="IPR014768">
    <property type="entry name" value="GBD/FH3_dom"/>
</dbReference>
<keyword evidence="8" id="KW-0963">Cytoplasm</keyword>
<dbReference type="SUPFAM" id="SSF101447">
    <property type="entry name" value="Formin homology 2 domain (FH2 domain)"/>
    <property type="match status" value="1"/>
</dbReference>
<keyword evidence="20" id="KW-0966">Cell projection</keyword>
<dbReference type="GO" id="GO:0032587">
    <property type="term" value="C:ruffle membrane"/>
    <property type="evidence" value="ECO:0007669"/>
    <property type="project" value="UniProtKB-SubCell"/>
</dbReference>
<reference evidence="30" key="1">
    <citation type="submission" date="2025-08" db="UniProtKB">
        <authorList>
            <consortium name="Ensembl"/>
        </authorList>
    </citation>
    <scope>IDENTIFICATION</scope>
</reference>
<dbReference type="AlphaFoldDB" id="A0A8C2VYF4"/>
<dbReference type="Gene3D" id="1.20.58.2220">
    <property type="entry name" value="Formin, FH2 domain"/>
    <property type="match status" value="1"/>
</dbReference>
<dbReference type="Pfam" id="PF06371">
    <property type="entry name" value="Drf_GBD"/>
    <property type="match status" value="1"/>
</dbReference>
<dbReference type="Gene3D" id="1.10.238.150">
    <property type="entry name" value="Formin, FH3 diaphanous domain"/>
    <property type="match status" value="1"/>
</dbReference>
<evidence type="ECO:0000256" key="2">
    <source>
        <dbReference type="ARBA" id="ARBA00004186"/>
    </source>
</evidence>
<evidence type="ECO:0000259" key="27">
    <source>
        <dbReference type="PROSITE" id="PS51231"/>
    </source>
</evidence>
<feature type="compositionally biased region" description="Pro residues" evidence="26">
    <location>
        <begin position="603"/>
        <end position="687"/>
    </location>
</feature>
<evidence type="ECO:0000256" key="25">
    <source>
        <dbReference type="SAM" id="Coils"/>
    </source>
</evidence>
<dbReference type="Gene3D" id="6.10.30.30">
    <property type="match status" value="1"/>
</dbReference>
<dbReference type="InterPro" id="IPR011989">
    <property type="entry name" value="ARM-like"/>
</dbReference>
<dbReference type="GO" id="GO:0005634">
    <property type="term" value="C:nucleus"/>
    <property type="evidence" value="ECO:0007669"/>
    <property type="project" value="UniProtKB-SubCell"/>
</dbReference>
<keyword evidence="15 25" id="KW-0175">Coiled coil</keyword>
<evidence type="ECO:0000256" key="15">
    <source>
        <dbReference type="ARBA" id="ARBA00023054"/>
    </source>
</evidence>
<dbReference type="SMART" id="SM01139">
    <property type="entry name" value="Drf_FH3"/>
    <property type="match status" value="1"/>
</dbReference>
<dbReference type="GO" id="GO:0005813">
    <property type="term" value="C:centrosome"/>
    <property type="evidence" value="ECO:0007669"/>
    <property type="project" value="UniProtKB-SubCell"/>
</dbReference>
<comment type="subcellular location">
    <subcellularLocation>
        <location evidence="4">Cell projection</location>
        <location evidence="4">Ruffle membrane</location>
    </subcellularLocation>
    <subcellularLocation>
        <location evidence="3">Cytoplasm</location>
        <location evidence="3">Cytoskeleton</location>
        <location evidence="3">Microtubule organizing center</location>
        <location evidence="3">Centrosome</location>
    </subcellularLocation>
    <subcellularLocation>
        <location evidence="2">Cytoplasm</location>
        <location evidence="2">Cytoskeleton</location>
        <location evidence="2">Spindle</location>
    </subcellularLocation>
    <subcellularLocation>
        <location evidence="1">Nucleus</location>
    </subcellularLocation>
</comment>
<evidence type="ECO:0000256" key="24">
    <source>
        <dbReference type="ARBA" id="ARBA00077584"/>
    </source>
</evidence>
<dbReference type="InterPro" id="IPR010472">
    <property type="entry name" value="FH3_dom"/>
</dbReference>
<dbReference type="Pfam" id="PF02181">
    <property type="entry name" value="FH2"/>
    <property type="match status" value="1"/>
</dbReference>
<evidence type="ECO:0000313" key="31">
    <source>
        <dbReference type="Proteomes" id="UP000694398"/>
    </source>
</evidence>
<feature type="compositionally biased region" description="Polar residues" evidence="26">
    <location>
        <begin position="23"/>
        <end position="38"/>
    </location>
</feature>
<dbReference type="Gene3D" id="1.20.58.630">
    <property type="match status" value="1"/>
</dbReference>
<reference evidence="30" key="2">
    <citation type="submission" date="2025-09" db="UniProtKB">
        <authorList>
            <consortium name="Ensembl"/>
        </authorList>
    </citation>
    <scope>IDENTIFICATION</scope>
</reference>
<name>A0A8C2VYF4_CHILA</name>
<dbReference type="InterPro" id="IPR014767">
    <property type="entry name" value="DAD_dom"/>
</dbReference>
<evidence type="ECO:0000256" key="13">
    <source>
        <dbReference type="ARBA" id="ARBA00022943"/>
    </source>
</evidence>
<evidence type="ECO:0000256" key="17">
    <source>
        <dbReference type="ARBA" id="ARBA00023203"/>
    </source>
</evidence>
<dbReference type="GO" id="GO:0005884">
    <property type="term" value="C:actin filament"/>
    <property type="evidence" value="ECO:0007669"/>
    <property type="project" value="TreeGrafter"/>
</dbReference>
<keyword evidence="7" id="KW-1003">Cell membrane</keyword>
<feature type="compositionally biased region" description="Pro residues" evidence="26">
    <location>
        <begin position="552"/>
        <end position="587"/>
    </location>
</feature>
<sequence length="1209" mass="134880">MADELERFTSMRIKKEKEKPNSAHRNSSASYGDDPTAQSLQDISDEQVLALFEQMLLDMNLNEEKQQPLREKDIIIKREMVSQYLHTSKAGMSQKESSRSAMMYIQELRSGLRDMPLLSCLESLRVSLNNNPVSWVQTFGAEGLASLLDILKRLHDEKEESPGSYDSRNQHEIIRCLKAFMNNKFGIKTMLEAEEGILLLVRAMDPAVPNMMIDAAKLLSALCILPQPEDMNERVLEAMTERAEMDEVERFQPLLDGLKSGTSIAVKVGCLQLINALITPAEELDFRVHIRSELMRLGLHQVLQDLREIENDDMKVQLSVFNEHSEEDSYDLRGRLDDIRMEMDDFSEVFQILLNTVKDSKAEPHFLSILQHLLLVRNDYEARPQYYKLIEECISQIVLHKNGADPDFKCRHLQIDIEGLIDQMIDKTKVEKSEAKATELEKKLDSELTARHELQVEMKKMESDFEQKLKNLQGEKDALDSEKQQIAIEKQDLETEMSQLTGEVAKLSKELEDAKKEIASLSAAAVAIAPSVPSSTTVPPAPPLPGASGTVIPPPAPPLPGEVSIPSPPPLPGAGSSLPPPAPPLPGPVCISTPPNVPAGTGIPPPPPLPGSTSIPPPPPLPGSTSIPPPPPLPGTAGVPPPPPLPGGAGIPPPPPPLPGGPGIPPPPPFPGGPSIPPPPPGMGMPPPPPFGFGVPAAPVLPFGLTPKKVYKPEVQLRRPNWSKFVAEDLSQDCFWTKVKEDRYENNELFAKLTHTFSAQTKTLLAKKDQEGGEEKKSVQKKKVKELKVLDSKTAQNLSIFLGSFRMPYQEIKNVILEVNEAVLTESMIQNLIKQMPEPEQLKVLSELKDEYDDLAESEQFGVVMGTVPRLRPRLNAILFKLQFSEQVENIKPEIVSVTAACEELRKSESFSSLLEITLLVGNYMNAGSRNAGAFGFSISFLCKLRDTKSTDQKMTLLHFLAELCENEYPDVLKFPDELAHVEKASRVSAENLQKNLDQMKKQISDVERDVQNFPAATDEKDKFVEKMTSFVKDAQEQYNKLRLMHSNMEMLYKELGEYFLFDPKKLSVEEFFMDLHNFRNMFLQAVKENQKRRETEEKMRRAKLAKEKAEKERLEKQQKREQLIDMNAEGDETGVMDSLLEALQSGAAFRRKRGPRQGNRKVGCLASMLPSDLIKDDVITAVPTKMSKNNEGVPTILEEAKELVGRAS</sequence>
<evidence type="ECO:0000256" key="3">
    <source>
        <dbReference type="ARBA" id="ARBA00004300"/>
    </source>
</evidence>
<evidence type="ECO:0000256" key="9">
    <source>
        <dbReference type="ARBA" id="ARBA00022553"/>
    </source>
</evidence>
<evidence type="ECO:0000256" key="21">
    <source>
        <dbReference type="ARBA" id="ARBA00072127"/>
    </source>
</evidence>
<dbReference type="Pfam" id="PF06346">
    <property type="entry name" value="Drf_FH1"/>
    <property type="match status" value="1"/>
</dbReference>
<evidence type="ECO:0000256" key="22">
    <source>
        <dbReference type="ARBA" id="ARBA00072131"/>
    </source>
</evidence>
<feature type="coiled-coil region" evidence="25">
    <location>
        <begin position="983"/>
        <end position="1052"/>
    </location>
</feature>
<keyword evidence="18" id="KW-0206">Cytoskeleton</keyword>
<evidence type="ECO:0000256" key="23">
    <source>
        <dbReference type="ARBA" id="ARBA00077583"/>
    </source>
</evidence>
<gene>
    <name evidence="30" type="primary">DIAPH1</name>
</gene>
<feature type="domain" description="GBD/FH3" evidence="28">
    <location>
        <begin position="40"/>
        <end position="405"/>
    </location>
</feature>
<keyword evidence="10" id="KW-0677">Repeat</keyword>
<evidence type="ECO:0000256" key="12">
    <source>
        <dbReference type="ARBA" id="ARBA00022782"/>
    </source>
</evidence>
<dbReference type="Pfam" id="PF06345">
    <property type="entry name" value="Drf_DAD"/>
    <property type="match status" value="1"/>
</dbReference>
<dbReference type="GO" id="GO:0048477">
    <property type="term" value="P:oogenesis"/>
    <property type="evidence" value="ECO:0007669"/>
    <property type="project" value="UniProtKB-KW"/>
</dbReference>
<dbReference type="GO" id="GO:0031267">
    <property type="term" value="F:small GTPase binding"/>
    <property type="evidence" value="ECO:0007669"/>
    <property type="project" value="InterPro"/>
</dbReference>
<keyword evidence="17" id="KW-0009">Actin-binding</keyword>
<evidence type="ECO:0000256" key="10">
    <source>
        <dbReference type="ARBA" id="ARBA00022737"/>
    </source>
</evidence>
<evidence type="ECO:0000256" key="4">
    <source>
        <dbReference type="ARBA" id="ARBA00004632"/>
    </source>
</evidence>
<dbReference type="Proteomes" id="UP000694398">
    <property type="component" value="Unassembled WGS sequence"/>
</dbReference>
<feature type="coiled-coil region" evidence="25">
    <location>
        <begin position="1086"/>
        <end position="1130"/>
    </location>
</feature>
<evidence type="ECO:0000256" key="14">
    <source>
        <dbReference type="ARBA" id="ARBA00022990"/>
    </source>
</evidence>
<dbReference type="GeneTree" id="ENSGT00940000159910"/>
<evidence type="ECO:0000313" key="30">
    <source>
        <dbReference type="Ensembl" id="ENSCLAP00000022300.1"/>
    </source>
</evidence>
<keyword evidence="12" id="KW-0221">Differentiation</keyword>
<dbReference type="FunFam" id="1.20.58.630:FF:000001">
    <property type="entry name" value="Diaphanous related formin 1"/>
    <property type="match status" value="1"/>
</dbReference>
<keyword evidence="6" id="KW-0217">Developmental protein</keyword>
<dbReference type="PANTHER" id="PTHR45691:SF4">
    <property type="entry name" value="PROTEIN DIAPHANOUS HOMOLOG 1"/>
    <property type="match status" value="1"/>
</dbReference>
<evidence type="ECO:0000259" key="29">
    <source>
        <dbReference type="PROSITE" id="PS51444"/>
    </source>
</evidence>
<feature type="region of interest" description="Disordered" evidence="26">
    <location>
        <begin position="1"/>
        <end position="38"/>
    </location>
</feature>
<accession>A0A8C2VYF4</accession>
<dbReference type="FunFam" id="1.25.10.10:FF:000109">
    <property type="entry name" value="Diaphanous homolog 1 (Drosophila)"/>
    <property type="match status" value="1"/>
</dbReference>
<evidence type="ECO:0000256" key="6">
    <source>
        <dbReference type="ARBA" id="ARBA00022473"/>
    </source>
</evidence>
<protein>
    <recommendedName>
        <fullName evidence="22">Protein diaphanous homolog 1</fullName>
    </recommendedName>
    <alternativeName>
        <fullName evidence="23">Diaphanous-related formin-1</fullName>
    </alternativeName>
    <alternativeName>
        <fullName evidence="24">Diaphanous-related formin-2</fullName>
    </alternativeName>
    <alternativeName>
        <fullName evidence="21">Protein diaphanous homolog 2</fullName>
    </alternativeName>
</protein>
<keyword evidence="31" id="KW-1185">Reference proteome</keyword>
<dbReference type="FunFam" id="1.20.58.2220:FF:000003">
    <property type="entry name" value="protein diaphanous homolog 1 isoform X2"/>
    <property type="match status" value="1"/>
</dbReference>
<dbReference type="Gene3D" id="1.25.10.10">
    <property type="entry name" value="Leucine-rich Repeat Variant"/>
    <property type="match status" value="1"/>
</dbReference>
<dbReference type="GO" id="GO:0030041">
    <property type="term" value="P:actin filament polymerization"/>
    <property type="evidence" value="ECO:0007669"/>
    <property type="project" value="TreeGrafter"/>
</dbReference>
<dbReference type="PANTHER" id="PTHR45691">
    <property type="entry name" value="PROTEIN DIAPHANOUS"/>
    <property type="match status" value="1"/>
</dbReference>
<evidence type="ECO:0000256" key="19">
    <source>
        <dbReference type="ARBA" id="ARBA00023242"/>
    </source>
</evidence>
<evidence type="ECO:0000256" key="16">
    <source>
        <dbReference type="ARBA" id="ARBA00023136"/>
    </source>
</evidence>
<feature type="domain" description="FH2" evidence="29">
    <location>
        <begin position="707"/>
        <end position="1109"/>
    </location>
</feature>
<evidence type="ECO:0000256" key="11">
    <source>
        <dbReference type="ARBA" id="ARBA00022740"/>
    </source>
</evidence>
<dbReference type="InterPro" id="IPR051412">
    <property type="entry name" value="Formin_Homology_Diaphanous_sf"/>
</dbReference>
<dbReference type="Gene3D" id="1.10.20.40">
    <property type="entry name" value="Formin, diaphanous GTPase-binding domain"/>
    <property type="match status" value="1"/>
</dbReference>
<dbReference type="FunFam" id="1.10.238.150:FF:000002">
    <property type="entry name" value="protein diaphanous homolog 2 isoform X2"/>
    <property type="match status" value="1"/>
</dbReference>
<evidence type="ECO:0000256" key="26">
    <source>
        <dbReference type="SAM" id="MobiDB-lite"/>
    </source>
</evidence>
<dbReference type="InterPro" id="IPR010465">
    <property type="entry name" value="Drf_DAD"/>
</dbReference>
<feature type="domain" description="DAD" evidence="27">
    <location>
        <begin position="1132"/>
        <end position="1160"/>
    </location>
</feature>
<keyword evidence="11" id="KW-1009">Hearing</keyword>
<keyword evidence="16" id="KW-0472">Membrane</keyword>
<dbReference type="InterPro" id="IPR016024">
    <property type="entry name" value="ARM-type_fold"/>
</dbReference>
<dbReference type="InterPro" id="IPR044933">
    <property type="entry name" value="DIA_GBD_sf"/>
</dbReference>
<feature type="region of interest" description="Disordered" evidence="26">
    <location>
        <begin position="532"/>
        <end position="687"/>
    </location>
</feature>
<feature type="coiled-coil region" evidence="25">
    <location>
        <begin position="430"/>
        <end position="524"/>
    </location>
</feature>